<dbReference type="InterPro" id="IPR007387">
    <property type="entry name" value="TRAP_DctQ"/>
</dbReference>
<sequence>MTDHRQRDISSPIHTAPQAPANGKLSGRRIETHIGAIVLIALVLITLVNVVVRYFTDQSFAWTEEISVFLLLALTLAGSAVASARDGHIRIEFFYERATPRVRRLLIWLSMLCTLAMFLLLTVLMVRAGWQEFTFGETTTGLGVPRWWYTVWLPPLALFVVVRTWLAGIQQLKSSRTPDSLSHEEVL</sequence>
<evidence type="ECO:0000256" key="3">
    <source>
        <dbReference type="ARBA" id="ARBA00022475"/>
    </source>
</evidence>
<dbReference type="PANTHER" id="PTHR35011">
    <property type="entry name" value="2,3-DIKETO-L-GULONATE TRAP TRANSPORTER SMALL PERMEASE PROTEIN YIAM"/>
    <property type="match status" value="1"/>
</dbReference>
<name>A0ABR8S7L7_9BURK</name>
<keyword evidence="5 9" id="KW-0812">Transmembrane</keyword>
<dbReference type="Proteomes" id="UP000634919">
    <property type="component" value="Unassembled WGS sequence"/>
</dbReference>
<dbReference type="EMBL" id="JACSQK010000001">
    <property type="protein sequence ID" value="MBD7959069.1"/>
    <property type="molecule type" value="Genomic_DNA"/>
</dbReference>
<comment type="subcellular location">
    <subcellularLocation>
        <location evidence="1 9">Cell inner membrane</location>
        <topology evidence="1 9">Multi-pass membrane protein</topology>
    </subcellularLocation>
</comment>
<keyword evidence="4 9" id="KW-0997">Cell inner membrane</keyword>
<comment type="similarity">
    <text evidence="8 9">Belongs to the TRAP transporter small permease family.</text>
</comment>
<keyword evidence="6 9" id="KW-1133">Transmembrane helix</keyword>
<proteinExistence type="inferred from homology"/>
<gene>
    <name evidence="12" type="ORF">H9646_01105</name>
</gene>
<evidence type="ECO:0000256" key="6">
    <source>
        <dbReference type="ARBA" id="ARBA00022989"/>
    </source>
</evidence>
<comment type="subunit">
    <text evidence="9">The complex comprises the extracytoplasmic solute receptor protein and the two transmembrane proteins.</text>
</comment>
<feature type="transmembrane region" description="Helical" evidence="9">
    <location>
        <begin position="66"/>
        <end position="84"/>
    </location>
</feature>
<evidence type="ECO:0000256" key="2">
    <source>
        <dbReference type="ARBA" id="ARBA00022448"/>
    </source>
</evidence>
<accession>A0ABR8S7L7</accession>
<keyword evidence="7 9" id="KW-0472">Membrane</keyword>
<evidence type="ECO:0000256" key="1">
    <source>
        <dbReference type="ARBA" id="ARBA00004429"/>
    </source>
</evidence>
<feature type="domain" description="Tripartite ATP-independent periplasmic transporters DctQ component" evidence="11">
    <location>
        <begin position="42"/>
        <end position="166"/>
    </location>
</feature>
<evidence type="ECO:0000256" key="4">
    <source>
        <dbReference type="ARBA" id="ARBA00022519"/>
    </source>
</evidence>
<evidence type="ECO:0000256" key="10">
    <source>
        <dbReference type="SAM" id="MobiDB-lite"/>
    </source>
</evidence>
<reference evidence="12 13" key="1">
    <citation type="submission" date="2020-08" db="EMBL/GenBank/DDBJ databases">
        <title>A Genomic Blueprint of the Chicken Gut Microbiome.</title>
        <authorList>
            <person name="Gilroy R."/>
            <person name="Ravi A."/>
            <person name="Getino M."/>
            <person name="Pursley I."/>
            <person name="Horton D.L."/>
            <person name="Alikhan N.-F."/>
            <person name="Baker D."/>
            <person name="Gharbi K."/>
            <person name="Hall N."/>
            <person name="Watson M."/>
            <person name="Adriaenssens E.M."/>
            <person name="Foster-Nyarko E."/>
            <person name="Jarju S."/>
            <person name="Secka A."/>
            <person name="Antonio M."/>
            <person name="Oren A."/>
            <person name="Chaudhuri R."/>
            <person name="La Ragione R.M."/>
            <person name="Hildebrand F."/>
            <person name="Pallen M.J."/>
        </authorList>
    </citation>
    <scope>NUCLEOTIDE SEQUENCE [LARGE SCALE GENOMIC DNA]</scope>
    <source>
        <strain evidence="12 13">Sa2CVA6</strain>
    </source>
</reference>
<evidence type="ECO:0000256" key="8">
    <source>
        <dbReference type="ARBA" id="ARBA00038436"/>
    </source>
</evidence>
<feature type="transmembrane region" description="Helical" evidence="9">
    <location>
        <begin position="34"/>
        <end position="54"/>
    </location>
</feature>
<keyword evidence="3" id="KW-1003">Cell membrane</keyword>
<keyword evidence="2 9" id="KW-0813">Transport</keyword>
<feature type="region of interest" description="Disordered" evidence="10">
    <location>
        <begin position="1"/>
        <end position="23"/>
    </location>
</feature>
<feature type="transmembrane region" description="Helical" evidence="9">
    <location>
        <begin position="105"/>
        <end position="126"/>
    </location>
</feature>
<dbReference type="RefSeq" id="WP_191721486.1">
    <property type="nucleotide sequence ID" value="NZ_JACSQK010000001.1"/>
</dbReference>
<comment type="function">
    <text evidence="9">Part of the tripartite ATP-independent periplasmic (TRAP) transport system.</text>
</comment>
<evidence type="ECO:0000313" key="12">
    <source>
        <dbReference type="EMBL" id="MBD7959069.1"/>
    </source>
</evidence>
<evidence type="ECO:0000256" key="9">
    <source>
        <dbReference type="RuleBase" id="RU369079"/>
    </source>
</evidence>
<comment type="caution">
    <text evidence="12">The sequence shown here is derived from an EMBL/GenBank/DDBJ whole genome shotgun (WGS) entry which is preliminary data.</text>
</comment>
<protein>
    <recommendedName>
        <fullName evidence="9">TRAP transporter small permease protein</fullName>
    </recommendedName>
</protein>
<evidence type="ECO:0000256" key="7">
    <source>
        <dbReference type="ARBA" id="ARBA00023136"/>
    </source>
</evidence>
<dbReference type="InterPro" id="IPR055348">
    <property type="entry name" value="DctQ"/>
</dbReference>
<organism evidence="12 13">
    <name type="scientific">Comamonas avium</name>
    <dbReference type="NCBI Taxonomy" id="2762231"/>
    <lineage>
        <taxon>Bacteria</taxon>
        <taxon>Pseudomonadati</taxon>
        <taxon>Pseudomonadota</taxon>
        <taxon>Betaproteobacteria</taxon>
        <taxon>Burkholderiales</taxon>
        <taxon>Comamonadaceae</taxon>
        <taxon>Comamonas</taxon>
    </lineage>
</organism>
<evidence type="ECO:0000313" key="13">
    <source>
        <dbReference type="Proteomes" id="UP000634919"/>
    </source>
</evidence>
<evidence type="ECO:0000259" key="11">
    <source>
        <dbReference type="Pfam" id="PF04290"/>
    </source>
</evidence>
<dbReference type="Pfam" id="PF04290">
    <property type="entry name" value="DctQ"/>
    <property type="match status" value="1"/>
</dbReference>
<keyword evidence="13" id="KW-1185">Reference proteome</keyword>
<feature type="transmembrane region" description="Helical" evidence="9">
    <location>
        <begin position="146"/>
        <end position="166"/>
    </location>
</feature>
<evidence type="ECO:0000256" key="5">
    <source>
        <dbReference type="ARBA" id="ARBA00022692"/>
    </source>
</evidence>